<feature type="domain" description="Uracil-DNA glycosylase-like" evidence="4">
    <location>
        <begin position="19"/>
        <end position="163"/>
    </location>
</feature>
<dbReference type="AlphaFoldDB" id="A0A7W9E6L0"/>
<dbReference type="PANTHER" id="PTHR12159:SF9">
    <property type="entry name" value="G_T MISMATCH-SPECIFIC THYMINE DNA GLYCOSYLASE"/>
    <property type="match status" value="1"/>
</dbReference>
<dbReference type="EC" id="3.2.2.-" evidence="5"/>
<keyword evidence="5" id="KW-0326">Glycosidase</keyword>
<dbReference type="OrthoDB" id="9799921at2"/>
<proteinExistence type="predicted"/>
<evidence type="ECO:0000256" key="1">
    <source>
        <dbReference type="ARBA" id="ARBA00022763"/>
    </source>
</evidence>
<comment type="caution">
    <text evidence="5">The sequence shown here is derived from an EMBL/GenBank/DDBJ whole genome shotgun (WGS) entry which is preliminary data.</text>
</comment>
<keyword evidence="1" id="KW-0227">DNA damage</keyword>
<dbReference type="Proteomes" id="UP000561726">
    <property type="component" value="Unassembled WGS sequence"/>
</dbReference>
<keyword evidence="3" id="KW-0234">DNA repair</keyword>
<reference evidence="5 6" key="1">
    <citation type="submission" date="2020-08" db="EMBL/GenBank/DDBJ databases">
        <title>Sequencing the genomes of 1000 actinobacteria strains.</title>
        <authorList>
            <person name="Klenk H.-P."/>
        </authorList>
    </citation>
    <scope>NUCLEOTIDE SEQUENCE [LARGE SCALE GENOMIC DNA]</scope>
    <source>
        <strain evidence="5 6">DSM 21065</strain>
    </source>
</reference>
<gene>
    <name evidence="5" type="ORF">BJ997_003713</name>
</gene>
<evidence type="ECO:0000259" key="4">
    <source>
        <dbReference type="Pfam" id="PF03167"/>
    </source>
</evidence>
<protein>
    <submittedName>
        <fullName evidence="5">TDG/mug DNA glycosylase family protein</fullName>
        <ecNumber evidence="5">3.2.2.-</ecNumber>
    </submittedName>
</protein>
<dbReference type="CDD" id="cd10028">
    <property type="entry name" value="UDG-F2_TDG_MUG"/>
    <property type="match status" value="1"/>
</dbReference>
<evidence type="ECO:0000256" key="3">
    <source>
        <dbReference type="ARBA" id="ARBA00023204"/>
    </source>
</evidence>
<evidence type="ECO:0000256" key="2">
    <source>
        <dbReference type="ARBA" id="ARBA00022801"/>
    </source>
</evidence>
<dbReference type="SUPFAM" id="SSF52141">
    <property type="entry name" value="Uracil-DNA glycosylase-like"/>
    <property type="match status" value="1"/>
</dbReference>
<dbReference type="InterPro" id="IPR015637">
    <property type="entry name" value="MUG/TDG"/>
</dbReference>
<dbReference type="Pfam" id="PF03167">
    <property type="entry name" value="UDG"/>
    <property type="match status" value="1"/>
</dbReference>
<name>A0A7W9E6L0_9MICO</name>
<dbReference type="InterPro" id="IPR036895">
    <property type="entry name" value="Uracil-DNA_glycosylase-like_sf"/>
</dbReference>
<dbReference type="RefSeq" id="WP_052542175.1">
    <property type="nucleotide sequence ID" value="NZ_JACHBQ010000001.1"/>
</dbReference>
<accession>A0A7W9E6L0</accession>
<dbReference type="EMBL" id="JACHBQ010000001">
    <property type="protein sequence ID" value="MBB5643165.1"/>
    <property type="molecule type" value="Genomic_DNA"/>
</dbReference>
<dbReference type="GO" id="GO:0008263">
    <property type="term" value="F:pyrimidine-specific mismatch base pair DNA N-glycosylase activity"/>
    <property type="evidence" value="ECO:0007669"/>
    <property type="project" value="TreeGrafter"/>
</dbReference>
<keyword evidence="2 5" id="KW-0378">Hydrolase</keyword>
<organism evidence="5 6">
    <name type="scientific">Cryobacterium roopkundense</name>
    <dbReference type="NCBI Taxonomy" id="1001240"/>
    <lineage>
        <taxon>Bacteria</taxon>
        <taxon>Bacillati</taxon>
        <taxon>Actinomycetota</taxon>
        <taxon>Actinomycetes</taxon>
        <taxon>Micrococcales</taxon>
        <taxon>Microbacteriaceae</taxon>
        <taxon>Cryobacterium</taxon>
    </lineage>
</organism>
<dbReference type="GO" id="GO:0004844">
    <property type="term" value="F:uracil DNA N-glycosylase activity"/>
    <property type="evidence" value="ECO:0007669"/>
    <property type="project" value="TreeGrafter"/>
</dbReference>
<evidence type="ECO:0000313" key="5">
    <source>
        <dbReference type="EMBL" id="MBB5643165.1"/>
    </source>
</evidence>
<dbReference type="Gene3D" id="3.40.470.10">
    <property type="entry name" value="Uracil-DNA glycosylase-like domain"/>
    <property type="match status" value="1"/>
</dbReference>
<evidence type="ECO:0000313" key="6">
    <source>
        <dbReference type="Proteomes" id="UP000561726"/>
    </source>
</evidence>
<dbReference type="PANTHER" id="PTHR12159">
    <property type="entry name" value="G/T AND G/U MISMATCH-SPECIFIC DNA GLYCOSYLASE"/>
    <property type="match status" value="1"/>
</dbReference>
<dbReference type="InterPro" id="IPR005122">
    <property type="entry name" value="Uracil-DNA_glycosylase-like"/>
</dbReference>
<dbReference type="GO" id="GO:0006285">
    <property type="term" value="P:base-excision repair, AP site formation"/>
    <property type="evidence" value="ECO:0007669"/>
    <property type="project" value="InterPro"/>
</dbReference>
<sequence length="175" mass="18687">MHTGSAAPSGEASLFVLPDILEPNLRVVFCGTAVSDESAARGHYYSKPSNSFWQLLHLAGFTPRQLRPDEDQSLPEFGIGMTDLVKEVAQSHDRNLNYSGARSVTTHIEAAAPIWVAFNGNRAGGEAAKVLGHRKPRGLGVATFMIGRSNVFILPSSSSANRGLGGLDGRATRVE</sequence>